<feature type="signal peptide" evidence="1">
    <location>
        <begin position="1"/>
        <end position="22"/>
    </location>
</feature>
<protein>
    <submittedName>
        <fullName evidence="2">Uncharacterized protein</fullName>
    </submittedName>
</protein>
<accession>A0AAD6YDY6</accession>
<keyword evidence="3" id="KW-1185">Reference proteome</keyword>
<evidence type="ECO:0000313" key="2">
    <source>
        <dbReference type="EMBL" id="KAJ7204702.1"/>
    </source>
</evidence>
<sequence length="176" mass="19400">MLPCFFVSLAFLLAQLLAKCLAVSINRTIDDTNGDPITGFIPKYSSGWHSDPLQGLCSPCPVQPDESQVFQKTWHDTTNEVPGATLPSVTLEFTGTAIYLFCIVPNTVPNYITVVNLQFTLDNATAGTYQHFQNKSNVFEYSVPVLSLENLANKPHTLVAEVIFGSLVLFDYANYT</sequence>
<reference evidence="2" key="1">
    <citation type="submission" date="2023-03" db="EMBL/GenBank/DDBJ databases">
        <title>Massive genome expansion in bonnet fungi (Mycena s.s.) driven by repeated elements and novel gene families across ecological guilds.</title>
        <authorList>
            <consortium name="Lawrence Berkeley National Laboratory"/>
            <person name="Harder C.B."/>
            <person name="Miyauchi S."/>
            <person name="Viragh M."/>
            <person name="Kuo A."/>
            <person name="Thoen E."/>
            <person name="Andreopoulos B."/>
            <person name="Lu D."/>
            <person name="Skrede I."/>
            <person name="Drula E."/>
            <person name="Henrissat B."/>
            <person name="Morin E."/>
            <person name="Kohler A."/>
            <person name="Barry K."/>
            <person name="LaButti K."/>
            <person name="Morin E."/>
            <person name="Salamov A."/>
            <person name="Lipzen A."/>
            <person name="Mereny Z."/>
            <person name="Hegedus B."/>
            <person name="Baldrian P."/>
            <person name="Stursova M."/>
            <person name="Weitz H."/>
            <person name="Taylor A."/>
            <person name="Grigoriev I.V."/>
            <person name="Nagy L.G."/>
            <person name="Martin F."/>
            <person name="Kauserud H."/>
        </authorList>
    </citation>
    <scope>NUCLEOTIDE SEQUENCE</scope>
    <source>
        <strain evidence="2">9144</strain>
    </source>
</reference>
<dbReference type="Proteomes" id="UP001219525">
    <property type="component" value="Unassembled WGS sequence"/>
</dbReference>
<dbReference type="Gene3D" id="2.60.120.260">
    <property type="entry name" value="Galactose-binding domain-like"/>
    <property type="match status" value="1"/>
</dbReference>
<gene>
    <name evidence="2" type="ORF">GGX14DRAFT_368421</name>
</gene>
<dbReference type="EMBL" id="JARJCW010000046">
    <property type="protein sequence ID" value="KAJ7204702.1"/>
    <property type="molecule type" value="Genomic_DNA"/>
</dbReference>
<keyword evidence="1" id="KW-0732">Signal</keyword>
<evidence type="ECO:0000313" key="3">
    <source>
        <dbReference type="Proteomes" id="UP001219525"/>
    </source>
</evidence>
<evidence type="ECO:0000256" key="1">
    <source>
        <dbReference type="SAM" id="SignalP"/>
    </source>
</evidence>
<organism evidence="2 3">
    <name type="scientific">Mycena pura</name>
    <dbReference type="NCBI Taxonomy" id="153505"/>
    <lineage>
        <taxon>Eukaryota</taxon>
        <taxon>Fungi</taxon>
        <taxon>Dikarya</taxon>
        <taxon>Basidiomycota</taxon>
        <taxon>Agaricomycotina</taxon>
        <taxon>Agaricomycetes</taxon>
        <taxon>Agaricomycetidae</taxon>
        <taxon>Agaricales</taxon>
        <taxon>Marasmiineae</taxon>
        <taxon>Mycenaceae</taxon>
        <taxon>Mycena</taxon>
    </lineage>
</organism>
<feature type="chain" id="PRO_5042028384" evidence="1">
    <location>
        <begin position="23"/>
        <end position="176"/>
    </location>
</feature>
<dbReference type="AlphaFoldDB" id="A0AAD6YDY6"/>
<proteinExistence type="predicted"/>
<comment type="caution">
    <text evidence="2">The sequence shown here is derived from an EMBL/GenBank/DDBJ whole genome shotgun (WGS) entry which is preliminary data.</text>
</comment>
<name>A0AAD6YDY6_9AGAR</name>